<dbReference type="Proteomes" id="UP000053676">
    <property type="component" value="Unassembled WGS sequence"/>
</dbReference>
<evidence type="ECO:0000256" key="5">
    <source>
        <dbReference type="ARBA" id="ARBA00040128"/>
    </source>
</evidence>
<dbReference type="KEGG" id="nai:NECAME_16917"/>
<evidence type="ECO:0000259" key="8">
    <source>
        <dbReference type="PROSITE" id="PS50071"/>
    </source>
</evidence>
<keyword evidence="3" id="KW-0805">Transcription regulation</keyword>
<proteinExistence type="predicted"/>
<gene>
    <name evidence="9" type="ORF">NECAME_16917</name>
</gene>
<dbReference type="PROSITE" id="PS50071">
    <property type="entry name" value="HOMEOBOX_2"/>
    <property type="match status" value="1"/>
</dbReference>
<dbReference type="InterPro" id="IPR046327">
    <property type="entry name" value="HXA1/B1/D1"/>
</dbReference>
<organism evidence="9 10">
    <name type="scientific">Necator americanus</name>
    <name type="common">Human hookworm</name>
    <dbReference type="NCBI Taxonomy" id="51031"/>
    <lineage>
        <taxon>Eukaryota</taxon>
        <taxon>Metazoa</taxon>
        <taxon>Ecdysozoa</taxon>
        <taxon>Nematoda</taxon>
        <taxon>Chromadorea</taxon>
        <taxon>Rhabditida</taxon>
        <taxon>Rhabditina</taxon>
        <taxon>Rhabditomorpha</taxon>
        <taxon>Strongyloidea</taxon>
        <taxon>Ancylostomatidae</taxon>
        <taxon>Bunostominae</taxon>
        <taxon>Necator</taxon>
    </lineage>
</organism>
<evidence type="ECO:0000256" key="7">
    <source>
        <dbReference type="RuleBase" id="RU000682"/>
    </source>
</evidence>
<evidence type="ECO:0000256" key="2">
    <source>
        <dbReference type="ARBA" id="ARBA00022473"/>
    </source>
</evidence>
<evidence type="ECO:0000256" key="4">
    <source>
        <dbReference type="ARBA" id="ARBA00023163"/>
    </source>
</evidence>
<dbReference type="Gene3D" id="1.10.10.60">
    <property type="entry name" value="Homeodomain-like"/>
    <property type="match status" value="1"/>
</dbReference>
<keyword evidence="6 7" id="KW-0238">DNA-binding</keyword>
<evidence type="ECO:0000256" key="6">
    <source>
        <dbReference type="PROSITE-ProRule" id="PRU00108"/>
    </source>
</evidence>
<sequence>MYEEKPVFMCASTATAAAGGGVIGESQHNDGVKIWFQNRRMKEKKREKEKAFLARNVMPWDNSPPSDDVKLSLL</sequence>
<dbReference type="Pfam" id="PF00046">
    <property type="entry name" value="Homeodomain"/>
    <property type="match status" value="1"/>
</dbReference>
<keyword evidence="6 7" id="KW-0371">Homeobox</keyword>
<evidence type="ECO:0000256" key="1">
    <source>
        <dbReference type="ARBA" id="ARBA00004123"/>
    </source>
</evidence>
<dbReference type="GO" id="GO:0000981">
    <property type="term" value="F:DNA-binding transcription factor activity, RNA polymerase II-specific"/>
    <property type="evidence" value="ECO:0007669"/>
    <property type="project" value="TreeGrafter"/>
</dbReference>
<protein>
    <recommendedName>
        <fullName evidence="5">Homeobox protein Hox-D1</fullName>
    </recommendedName>
</protein>
<dbReference type="GO" id="GO:0005634">
    <property type="term" value="C:nucleus"/>
    <property type="evidence" value="ECO:0007669"/>
    <property type="project" value="UniProtKB-SubCell"/>
</dbReference>
<dbReference type="EMBL" id="KI657811">
    <property type="protein sequence ID" value="ETN85089.1"/>
    <property type="molecule type" value="Genomic_DNA"/>
</dbReference>
<keyword evidence="2" id="KW-0217">Developmental protein</keyword>
<dbReference type="PANTHER" id="PTHR45946">
    <property type="entry name" value="HOMEOBOX PROTEIN ROUGH-RELATED"/>
    <property type="match status" value="1"/>
</dbReference>
<keyword evidence="10" id="KW-1185">Reference proteome</keyword>
<keyword evidence="4" id="KW-0804">Transcription</keyword>
<dbReference type="InterPro" id="IPR001356">
    <property type="entry name" value="HD"/>
</dbReference>
<dbReference type="PANTHER" id="PTHR45946:SF1">
    <property type="entry name" value="HOMEOBOX PROTEIN HOX-D1"/>
    <property type="match status" value="1"/>
</dbReference>
<dbReference type="AlphaFoldDB" id="W2TTW6"/>
<evidence type="ECO:0000313" key="10">
    <source>
        <dbReference type="Proteomes" id="UP000053676"/>
    </source>
</evidence>
<dbReference type="InterPro" id="IPR009057">
    <property type="entry name" value="Homeodomain-like_sf"/>
</dbReference>
<evidence type="ECO:0000256" key="3">
    <source>
        <dbReference type="ARBA" id="ARBA00023015"/>
    </source>
</evidence>
<dbReference type="SUPFAM" id="SSF46689">
    <property type="entry name" value="Homeodomain-like"/>
    <property type="match status" value="1"/>
</dbReference>
<dbReference type="STRING" id="51031.W2TTW6"/>
<feature type="DNA-binding region" description="Homeobox" evidence="6">
    <location>
        <begin position="34"/>
        <end position="47"/>
    </location>
</feature>
<name>W2TTW6_NECAM</name>
<reference evidence="10" key="1">
    <citation type="journal article" date="2014" name="Nat. Genet.">
        <title>Genome of the human hookworm Necator americanus.</title>
        <authorList>
            <person name="Tang Y.T."/>
            <person name="Gao X."/>
            <person name="Rosa B.A."/>
            <person name="Abubucker S."/>
            <person name="Hallsworth-Pepin K."/>
            <person name="Martin J."/>
            <person name="Tyagi R."/>
            <person name="Heizer E."/>
            <person name="Zhang X."/>
            <person name="Bhonagiri-Palsikar V."/>
            <person name="Minx P."/>
            <person name="Warren W.C."/>
            <person name="Wang Q."/>
            <person name="Zhan B."/>
            <person name="Hotez P.J."/>
            <person name="Sternberg P.W."/>
            <person name="Dougall A."/>
            <person name="Gaze S.T."/>
            <person name="Mulvenna J."/>
            <person name="Sotillo J."/>
            <person name="Ranganathan S."/>
            <person name="Rabelo E.M."/>
            <person name="Wilson R.K."/>
            <person name="Felgner P.L."/>
            <person name="Bethony J."/>
            <person name="Hawdon J.M."/>
            <person name="Gasser R.B."/>
            <person name="Loukas A."/>
            <person name="Mitreva M."/>
        </authorList>
    </citation>
    <scope>NUCLEOTIDE SEQUENCE [LARGE SCALE GENOMIC DNA]</scope>
</reference>
<keyword evidence="6 7" id="KW-0539">Nucleus</keyword>
<feature type="domain" description="Homeobox" evidence="8">
    <location>
        <begin position="32"/>
        <end position="46"/>
    </location>
</feature>
<dbReference type="GO" id="GO:0000978">
    <property type="term" value="F:RNA polymerase II cis-regulatory region sequence-specific DNA binding"/>
    <property type="evidence" value="ECO:0007669"/>
    <property type="project" value="TreeGrafter"/>
</dbReference>
<comment type="subcellular location">
    <subcellularLocation>
        <location evidence="1 6 7">Nucleus</location>
    </subcellularLocation>
</comment>
<evidence type="ECO:0000313" key="9">
    <source>
        <dbReference type="EMBL" id="ETN85089.1"/>
    </source>
</evidence>
<accession>W2TTW6</accession>